<proteinExistence type="predicted"/>
<gene>
    <name evidence="1" type="ORF">J120_04260</name>
</gene>
<name>A0A0D2JL71_9BACT</name>
<evidence type="ECO:0000313" key="2">
    <source>
        <dbReference type="Proteomes" id="UP000032214"/>
    </source>
</evidence>
<organism evidence="1 2">
    <name type="scientific">candidate division TM6 bacterium JCVI TM6SC1</name>
    <dbReference type="NCBI Taxonomy" id="1306947"/>
    <lineage>
        <taxon>Bacteria</taxon>
        <taxon>Candidatus Babelota</taxon>
        <taxon>Vermiphilus</taxon>
    </lineage>
</organism>
<dbReference type="Proteomes" id="UP000032214">
    <property type="component" value="Unassembled WGS sequence"/>
</dbReference>
<reference evidence="1 2" key="1">
    <citation type="journal article" date="2013" name="Proc. Natl. Acad. Sci. U.S.A.">
        <title>Candidate phylum TM6 genome recovered from a hospital sink biofilm provides genomic insights into this uncultivated phylum.</title>
        <authorList>
            <person name="McLean J.S."/>
            <person name="Lombardo M.J."/>
            <person name="Badger J.H."/>
            <person name="Edlund A."/>
            <person name="Novotny M."/>
            <person name="Yee-Greenbaum J."/>
            <person name="Vyahhi N."/>
            <person name="Hall A.P."/>
            <person name="Yang Y."/>
            <person name="Dupont C.L."/>
            <person name="Ziegler M.G."/>
            <person name="Chitsaz H."/>
            <person name="Allen A.E."/>
            <person name="Yooseph S."/>
            <person name="Tesler G."/>
            <person name="Pevzner P.A."/>
            <person name="Friedman R.M."/>
            <person name="Nealson K.H."/>
            <person name="Venter J.C."/>
            <person name="Lasken R.S."/>
        </authorList>
    </citation>
    <scope>NUCLEOTIDE SEQUENCE [LARGE SCALE GENOMIC DNA]</scope>
    <source>
        <strain evidence="1 2">TM6SC1</strain>
    </source>
</reference>
<sequence>MVGKEILGWDDEILVFCKRGIIFYLYSDMVSVVETERITLTENLKNIFNEMDHYINESGLGYIFSSNMINAEDAKVLWSIIVKAIEKYKNDYPTMPEWVESALITFKEKMYIKLHEVIGSV</sequence>
<keyword evidence="2" id="KW-1185">Reference proteome</keyword>
<evidence type="ECO:0000313" key="1">
    <source>
        <dbReference type="EMBL" id="KIX85108.1"/>
    </source>
</evidence>
<accession>A0A0D2JL71</accession>
<dbReference type="STRING" id="1306947.J120_04260"/>
<dbReference type="EMBL" id="ARQD01000003">
    <property type="protein sequence ID" value="KIX85108.1"/>
    <property type="molecule type" value="Genomic_DNA"/>
</dbReference>
<dbReference type="AlphaFoldDB" id="A0A0D2JL71"/>
<comment type="caution">
    <text evidence="1">The sequence shown here is derived from an EMBL/GenBank/DDBJ whole genome shotgun (WGS) entry which is preliminary data.</text>
</comment>
<protein>
    <submittedName>
        <fullName evidence="1">Uncharacterized protein</fullName>
    </submittedName>
</protein>